<dbReference type="OrthoDB" id="372040at2157"/>
<evidence type="ECO:0000313" key="5">
    <source>
        <dbReference type="Proteomes" id="UP000694228"/>
    </source>
</evidence>
<evidence type="ECO:0000256" key="1">
    <source>
        <dbReference type="ARBA" id="ARBA00022603"/>
    </source>
</evidence>
<dbReference type="PANTHER" id="PTHR30481">
    <property type="entry name" value="DNA ADENINE METHYLASE"/>
    <property type="match status" value="1"/>
</dbReference>
<keyword evidence="2" id="KW-0808">Transferase</keyword>
<reference evidence="4 5" key="1">
    <citation type="submission" date="2021-06" db="EMBL/GenBank/DDBJ databases">
        <title>Complete genome sequence of the secondary alcohol utilizing methanogen Methanospirillum hungatei strain GP1.</title>
        <authorList>
            <person name="Day L.A."/>
            <person name="Costa K.C."/>
        </authorList>
    </citation>
    <scope>NUCLEOTIDE SEQUENCE [LARGE SCALE GENOMIC DNA]</scope>
    <source>
        <strain evidence="4 5">GP1</strain>
    </source>
</reference>
<dbReference type="GO" id="GO:0043565">
    <property type="term" value="F:sequence-specific DNA binding"/>
    <property type="evidence" value="ECO:0007669"/>
    <property type="project" value="TreeGrafter"/>
</dbReference>
<dbReference type="GO" id="GO:0006298">
    <property type="term" value="P:mismatch repair"/>
    <property type="evidence" value="ECO:0007669"/>
    <property type="project" value="TreeGrafter"/>
</dbReference>
<keyword evidence="1 4" id="KW-0489">Methyltransferase</keyword>
<dbReference type="EMBL" id="CP077107">
    <property type="protein sequence ID" value="QXO95548.1"/>
    <property type="molecule type" value="Genomic_DNA"/>
</dbReference>
<evidence type="ECO:0000256" key="2">
    <source>
        <dbReference type="ARBA" id="ARBA00022679"/>
    </source>
</evidence>
<keyword evidence="3" id="KW-0949">S-adenosyl-L-methionine</keyword>
<dbReference type="GO" id="GO:0009007">
    <property type="term" value="F:site-specific DNA-methyltransferase (adenine-specific) activity"/>
    <property type="evidence" value="ECO:0007669"/>
    <property type="project" value="InterPro"/>
</dbReference>
<dbReference type="InterPro" id="IPR012327">
    <property type="entry name" value="MeTrfase_D12"/>
</dbReference>
<dbReference type="REBASE" id="509863">
    <property type="entry name" value="M.MhuGP1ORF3875P"/>
</dbReference>
<dbReference type="Pfam" id="PF02086">
    <property type="entry name" value="MethyltransfD12"/>
    <property type="match status" value="1"/>
</dbReference>
<protein>
    <submittedName>
        <fullName evidence="4">DNA adenine methylase</fullName>
    </submittedName>
</protein>
<dbReference type="GO" id="GO:0032259">
    <property type="term" value="P:methylation"/>
    <property type="evidence" value="ECO:0007669"/>
    <property type="project" value="UniProtKB-KW"/>
</dbReference>
<dbReference type="PIRSF" id="PIRSF000398">
    <property type="entry name" value="M_m6A_EcoRV"/>
    <property type="match status" value="1"/>
</dbReference>
<dbReference type="InterPro" id="IPR012263">
    <property type="entry name" value="M_m6A_EcoRV"/>
</dbReference>
<dbReference type="GO" id="GO:0009307">
    <property type="term" value="P:DNA restriction-modification system"/>
    <property type="evidence" value="ECO:0007669"/>
    <property type="project" value="InterPro"/>
</dbReference>
<dbReference type="PANTHER" id="PTHR30481:SF2">
    <property type="entry name" value="SITE-SPECIFIC DNA-METHYLTRANSFERASE (ADENINE-SPECIFIC)"/>
    <property type="match status" value="1"/>
</dbReference>
<name>A0A8F5ZI49_METHU</name>
<dbReference type="Proteomes" id="UP000694228">
    <property type="component" value="Chromosome"/>
</dbReference>
<proteinExistence type="predicted"/>
<gene>
    <name evidence="4" type="ORF">KSK55_03875</name>
</gene>
<sequence>MSPLRYPGGKTKFYNYIKEILRCNDMLGQTYIEPFAGGAGLAIKLLLNGDMKRIVINDFDPSIFCFWYSIINFTDDFCRLITDIDITTDEWQKQRTIYFQQDTSKQLELGFATFFLNRTNISGVIKGGPIGGKNQTGKNSINARFNKKNLISKIREISLYKNQIAISNLDAQDLLQSNNLRKYNNAFINFDPPYVKKGSKLYKNSFNVKDHKNLAEKISQCGKKWIVTYDVCPLVAELYSIYRHSYLDLTYSIKGRKDAHEYIFFSNNLIIPENVDFISPICKNKTGA</sequence>
<evidence type="ECO:0000313" key="4">
    <source>
        <dbReference type="EMBL" id="QXO95548.1"/>
    </source>
</evidence>
<dbReference type="GO" id="GO:1904047">
    <property type="term" value="F:S-adenosyl-L-methionine binding"/>
    <property type="evidence" value="ECO:0007669"/>
    <property type="project" value="TreeGrafter"/>
</dbReference>
<organism evidence="4 5">
    <name type="scientific">Methanospirillum hungatei</name>
    <dbReference type="NCBI Taxonomy" id="2203"/>
    <lineage>
        <taxon>Archaea</taxon>
        <taxon>Methanobacteriati</taxon>
        <taxon>Methanobacteriota</taxon>
        <taxon>Stenosarchaea group</taxon>
        <taxon>Methanomicrobia</taxon>
        <taxon>Methanomicrobiales</taxon>
        <taxon>Methanospirillaceae</taxon>
        <taxon>Methanospirillum</taxon>
    </lineage>
</organism>
<dbReference type="AlphaFoldDB" id="A0A8F5ZI49"/>
<accession>A0A8F5ZI49</accession>
<evidence type="ECO:0000256" key="3">
    <source>
        <dbReference type="ARBA" id="ARBA00022691"/>
    </source>
</evidence>